<protein>
    <recommendedName>
        <fullName evidence="4">Glycosyltransferase RgtA/B/C/D-like domain-containing protein</fullName>
    </recommendedName>
</protein>
<sequence>MTKYIILAIIILIINFIQSFFLPSGGIYADSLSYFEIASDLPNPVTNLFPVGYPAALRGFFEIFKDYFWASKFLNTAMILIIFLFSYMKRFYFRETVLLFTGKTFLFVFSIAISEGLFVFLLYFLLYYLYQILAEARHSYKDVFAAAFIMLIMFTVRYSGIYVYLSLLIFAVFFFFNNKDKLKQKKILMVLVLSGLGIAGYLLFNLKTFGSFTGENLRGKPEEVLPIYVLRDLLGTANAVNPYIGLKPSSNSIASLAFQFFILLIDMLVFIYFLRYFKKAKDTGQYDFHKALWIIAFGYASCLIISGWFQQIEEMNVRMMAAANVCVFFSFLILYFKIETSHRLIWRVGCFFLAFITLYSLKSPANYFENKKQIEPQMSKFKNKKFLYNNERGGEDAYTTYYIPVIKKTFQYKHTNNQKGDIKQSIAGSINPKIKWLKYDTVKDKSQVLYTSELSFKK</sequence>
<keyword evidence="3" id="KW-1185">Reference proteome</keyword>
<proteinExistence type="predicted"/>
<dbReference type="EMBL" id="FXUO01000008">
    <property type="protein sequence ID" value="SMP95909.1"/>
    <property type="molecule type" value="Genomic_DNA"/>
</dbReference>
<evidence type="ECO:0000256" key="1">
    <source>
        <dbReference type="SAM" id="Phobius"/>
    </source>
</evidence>
<keyword evidence="1" id="KW-0472">Membrane</keyword>
<feature type="transmembrane region" description="Helical" evidence="1">
    <location>
        <begin position="7"/>
        <end position="29"/>
    </location>
</feature>
<evidence type="ECO:0000313" key="2">
    <source>
        <dbReference type="EMBL" id="SMP95909.1"/>
    </source>
</evidence>
<reference evidence="2 3" key="1">
    <citation type="submission" date="2017-05" db="EMBL/GenBank/DDBJ databases">
        <authorList>
            <person name="Varghese N."/>
            <person name="Submissions S."/>
        </authorList>
    </citation>
    <scope>NUCLEOTIDE SEQUENCE [LARGE SCALE GENOMIC DNA]</scope>
    <source>
        <strain evidence="2 3">DSM 18015</strain>
    </source>
</reference>
<feature type="transmembrane region" description="Helical" evidence="1">
    <location>
        <begin position="321"/>
        <end position="338"/>
    </location>
</feature>
<feature type="transmembrane region" description="Helical" evidence="1">
    <location>
        <begin position="67"/>
        <end position="85"/>
    </location>
</feature>
<feature type="transmembrane region" description="Helical" evidence="1">
    <location>
        <begin position="291"/>
        <end position="309"/>
    </location>
</feature>
<comment type="caution">
    <text evidence="2">The sequence shown here is derived from an EMBL/GenBank/DDBJ whole genome shotgun (WGS) entry which is preliminary data.</text>
</comment>
<feature type="transmembrane region" description="Helical" evidence="1">
    <location>
        <begin position="105"/>
        <end position="130"/>
    </location>
</feature>
<feature type="transmembrane region" description="Helical" evidence="1">
    <location>
        <begin position="256"/>
        <end position="276"/>
    </location>
</feature>
<keyword evidence="1" id="KW-1133">Transmembrane helix</keyword>
<accession>A0ABY1R8G7</accession>
<evidence type="ECO:0000313" key="3">
    <source>
        <dbReference type="Proteomes" id="UP001158050"/>
    </source>
</evidence>
<name>A0ABY1R8G7_9FLAO</name>
<feature type="transmembrane region" description="Helical" evidence="1">
    <location>
        <begin position="142"/>
        <end position="175"/>
    </location>
</feature>
<feature type="transmembrane region" description="Helical" evidence="1">
    <location>
        <begin position="187"/>
        <end position="204"/>
    </location>
</feature>
<dbReference type="RefSeq" id="WP_283417675.1">
    <property type="nucleotide sequence ID" value="NZ_FXUO01000008.1"/>
</dbReference>
<gene>
    <name evidence="2" type="ORF">SAMN05421679_10849</name>
</gene>
<dbReference type="Proteomes" id="UP001158050">
    <property type="component" value="Unassembled WGS sequence"/>
</dbReference>
<organism evidence="2 3">
    <name type="scientific">Epilithonimonas pallida</name>
    <dbReference type="NCBI Taxonomy" id="373671"/>
    <lineage>
        <taxon>Bacteria</taxon>
        <taxon>Pseudomonadati</taxon>
        <taxon>Bacteroidota</taxon>
        <taxon>Flavobacteriia</taxon>
        <taxon>Flavobacteriales</taxon>
        <taxon>Weeksellaceae</taxon>
        <taxon>Chryseobacterium group</taxon>
        <taxon>Epilithonimonas</taxon>
    </lineage>
</organism>
<feature type="transmembrane region" description="Helical" evidence="1">
    <location>
        <begin position="344"/>
        <end position="361"/>
    </location>
</feature>
<evidence type="ECO:0008006" key="4">
    <source>
        <dbReference type="Google" id="ProtNLM"/>
    </source>
</evidence>
<keyword evidence="1" id="KW-0812">Transmembrane</keyword>